<keyword evidence="12" id="KW-1185">Reference proteome</keyword>
<dbReference type="Pfam" id="PF01618">
    <property type="entry name" value="MotA_ExbB"/>
    <property type="match status" value="1"/>
</dbReference>
<protein>
    <recommendedName>
        <fullName evidence="10">MotA/TolQ/ExbB proton channel domain-containing protein</fullName>
    </recommendedName>
</protein>
<feature type="transmembrane region" description="Helical" evidence="9">
    <location>
        <begin position="12"/>
        <end position="34"/>
    </location>
</feature>
<comment type="similarity">
    <text evidence="8">Belongs to the exbB/tolQ family.</text>
</comment>
<dbReference type="InterPro" id="IPR050790">
    <property type="entry name" value="ExbB/TolQ_transport"/>
</dbReference>
<dbReference type="GO" id="GO:0017038">
    <property type="term" value="P:protein import"/>
    <property type="evidence" value="ECO:0007669"/>
    <property type="project" value="TreeGrafter"/>
</dbReference>
<dbReference type="PANTHER" id="PTHR30625">
    <property type="entry name" value="PROTEIN TOLQ"/>
    <property type="match status" value="1"/>
</dbReference>
<evidence type="ECO:0000256" key="1">
    <source>
        <dbReference type="ARBA" id="ARBA00004651"/>
    </source>
</evidence>
<comment type="subcellular location">
    <subcellularLocation>
        <location evidence="1">Cell membrane</location>
        <topology evidence="1">Multi-pass membrane protein</topology>
    </subcellularLocation>
    <subcellularLocation>
        <location evidence="8">Membrane</location>
        <topology evidence="8">Multi-pass membrane protein</topology>
    </subcellularLocation>
</comment>
<organism evidence="11 12">
    <name type="scientific">Candidatus Brocadia sapporoensis</name>
    <dbReference type="NCBI Taxonomy" id="392547"/>
    <lineage>
        <taxon>Bacteria</taxon>
        <taxon>Pseudomonadati</taxon>
        <taxon>Planctomycetota</taxon>
        <taxon>Candidatus Brocadiia</taxon>
        <taxon>Candidatus Brocadiales</taxon>
        <taxon>Candidatus Brocadiaceae</taxon>
        <taxon>Candidatus Brocadia</taxon>
    </lineage>
</organism>
<dbReference type="EMBL" id="MJUW02000059">
    <property type="protein sequence ID" value="OQD46083.1"/>
    <property type="molecule type" value="Genomic_DNA"/>
</dbReference>
<feature type="transmembrane region" description="Helical" evidence="9">
    <location>
        <begin position="152"/>
        <end position="173"/>
    </location>
</feature>
<proteinExistence type="inferred from homology"/>
<evidence type="ECO:0000256" key="9">
    <source>
        <dbReference type="SAM" id="Phobius"/>
    </source>
</evidence>
<accession>A0A1V6M107</accession>
<feature type="domain" description="MotA/TolQ/ExbB proton channel" evidence="10">
    <location>
        <begin position="81"/>
        <end position="185"/>
    </location>
</feature>
<name>A0A1V6M107_9BACT</name>
<dbReference type="AlphaFoldDB" id="A0A1V6M107"/>
<feature type="transmembrane region" description="Helical" evidence="9">
    <location>
        <begin position="107"/>
        <end position="132"/>
    </location>
</feature>
<dbReference type="InterPro" id="IPR002898">
    <property type="entry name" value="MotA_ExbB_proton_chnl"/>
</dbReference>
<comment type="caution">
    <text evidence="11">The sequence shown here is derived from an EMBL/GenBank/DDBJ whole genome shotgun (WGS) entry which is preliminary data.</text>
</comment>
<evidence type="ECO:0000256" key="8">
    <source>
        <dbReference type="RuleBase" id="RU004057"/>
    </source>
</evidence>
<reference evidence="11 12" key="1">
    <citation type="journal article" date="2016" name="Genome Announc.">
        <title>Draft Genome Sequence of the Anaerobic Ammonium-Oxidizing Bacterium 'Candidatus Brocadia sp. 40'.</title>
        <authorList>
            <person name="Ali M."/>
            <person name="Haroon M.F."/>
            <person name="Narita Y."/>
            <person name="Zhang L."/>
            <person name="Rangel Shaw D."/>
            <person name="Okabe S."/>
            <person name="Saikaly P.E."/>
        </authorList>
    </citation>
    <scope>NUCLEOTIDE SEQUENCE [LARGE SCALE GENOMIC DNA]</scope>
    <source>
        <strain evidence="11 12">40</strain>
    </source>
</reference>
<keyword evidence="5 8" id="KW-0653">Protein transport</keyword>
<evidence type="ECO:0000256" key="3">
    <source>
        <dbReference type="ARBA" id="ARBA00022475"/>
    </source>
</evidence>
<evidence type="ECO:0000256" key="5">
    <source>
        <dbReference type="ARBA" id="ARBA00022927"/>
    </source>
</evidence>
<keyword evidence="6 9" id="KW-1133">Transmembrane helix</keyword>
<evidence type="ECO:0000256" key="7">
    <source>
        <dbReference type="ARBA" id="ARBA00023136"/>
    </source>
</evidence>
<keyword evidence="3" id="KW-1003">Cell membrane</keyword>
<evidence type="ECO:0000256" key="6">
    <source>
        <dbReference type="ARBA" id="ARBA00022989"/>
    </source>
</evidence>
<evidence type="ECO:0000256" key="2">
    <source>
        <dbReference type="ARBA" id="ARBA00022448"/>
    </source>
</evidence>
<keyword evidence="7 9" id="KW-0472">Membrane</keyword>
<evidence type="ECO:0000256" key="4">
    <source>
        <dbReference type="ARBA" id="ARBA00022692"/>
    </source>
</evidence>
<keyword evidence="2 8" id="KW-0813">Transport</keyword>
<dbReference type="GO" id="GO:0005886">
    <property type="term" value="C:plasma membrane"/>
    <property type="evidence" value="ECO:0007669"/>
    <property type="project" value="UniProtKB-SubCell"/>
</dbReference>
<evidence type="ECO:0000313" key="11">
    <source>
        <dbReference type="EMBL" id="OQD46083.1"/>
    </source>
</evidence>
<sequence>MFHLFLRGGPVMWPILVASMAALTVVIERIYFLIGERKSRCPEIIEKIFSEVERGKIEEALRIGAGCNDFVATTLVYGLRHRHKAFSNALLQAANKELKRFGRGLPVLDTVITLGPLLGLFGTVTGMIHAFGLLGGRELDSPTVITGGIAEALIATAYGLLTAIVALIPFNYFNARLEEARHEIEDATTHLELLLLKQDKNP</sequence>
<dbReference type="Proteomes" id="UP000242219">
    <property type="component" value="Unassembled WGS sequence"/>
</dbReference>
<gene>
    <name evidence="11" type="ORF">BIY37_05170</name>
</gene>
<evidence type="ECO:0000259" key="10">
    <source>
        <dbReference type="Pfam" id="PF01618"/>
    </source>
</evidence>
<dbReference type="PANTHER" id="PTHR30625:SF15">
    <property type="entry name" value="BIOPOLYMER TRANSPORT PROTEIN EXBB"/>
    <property type="match status" value="1"/>
</dbReference>
<keyword evidence="4 9" id="KW-0812">Transmembrane</keyword>
<evidence type="ECO:0000313" key="12">
    <source>
        <dbReference type="Proteomes" id="UP000242219"/>
    </source>
</evidence>